<proteinExistence type="predicted"/>
<sequence length="81" mass="9672">MNRHRLNQIRRQCGFYKSFVVDPVGTAGGLCLWWKSWVEVEILDWSKNWIDTRVKSDTNHIFGRFTWLYGTPYNAEKTALY</sequence>
<organism evidence="1 2">
    <name type="scientific">Prunus armeniaca</name>
    <name type="common">Apricot</name>
    <name type="synonym">Armeniaca vulgaris</name>
    <dbReference type="NCBI Taxonomy" id="36596"/>
    <lineage>
        <taxon>Eukaryota</taxon>
        <taxon>Viridiplantae</taxon>
        <taxon>Streptophyta</taxon>
        <taxon>Embryophyta</taxon>
        <taxon>Tracheophyta</taxon>
        <taxon>Spermatophyta</taxon>
        <taxon>Magnoliopsida</taxon>
        <taxon>eudicotyledons</taxon>
        <taxon>Gunneridae</taxon>
        <taxon>Pentapetalae</taxon>
        <taxon>rosids</taxon>
        <taxon>fabids</taxon>
        <taxon>Rosales</taxon>
        <taxon>Rosaceae</taxon>
        <taxon>Amygdaloideae</taxon>
        <taxon>Amygdaleae</taxon>
        <taxon>Prunus</taxon>
    </lineage>
</organism>
<dbReference type="EMBL" id="CAEKDK010000006">
    <property type="protein sequence ID" value="CAB4283449.1"/>
    <property type="molecule type" value="Genomic_DNA"/>
</dbReference>
<reference evidence="1 2" key="1">
    <citation type="submission" date="2020-05" db="EMBL/GenBank/DDBJ databases">
        <authorList>
            <person name="Campoy J."/>
            <person name="Schneeberger K."/>
            <person name="Spophaly S."/>
        </authorList>
    </citation>
    <scope>NUCLEOTIDE SEQUENCE [LARGE SCALE GENOMIC DNA]</scope>
    <source>
        <strain evidence="1">PruArmRojPasFocal</strain>
    </source>
</reference>
<protein>
    <submittedName>
        <fullName evidence="1">Uncharacterized protein</fullName>
    </submittedName>
</protein>
<evidence type="ECO:0000313" key="2">
    <source>
        <dbReference type="Proteomes" id="UP000507222"/>
    </source>
</evidence>
<dbReference type="Proteomes" id="UP000507222">
    <property type="component" value="Unassembled WGS sequence"/>
</dbReference>
<evidence type="ECO:0000313" key="1">
    <source>
        <dbReference type="EMBL" id="CAB4283449.1"/>
    </source>
</evidence>
<gene>
    <name evidence="1" type="ORF">CURHAP_LOCUS38006</name>
</gene>
<accession>A0A6J5V3C3</accession>
<name>A0A6J5V3C3_PRUAR</name>
<dbReference type="AlphaFoldDB" id="A0A6J5V3C3"/>